<dbReference type="AlphaFoldDB" id="A0A926JQ46"/>
<organism evidence="1 2">
    <name type="scientific">Sinomicrobium weinanense</name>
    <dbReference type="NCBI Taxonomy" id="2842200"/>
    <lineage>
        <taxon>Bacteria</taxon>
        <taxon>Pseudomonadati</taxon>
        <taxon>Bacteroidota</taxon>
        <taxon>Flavobacteriia</taxon>
        <taxon>Flavobacteriales</taxon>
        <taxon>Flavobacteriaceae</taxon>
        <taxon>Sinomicrobium</taxon>
    </lineage>
</organism>
<name>A0A926JQ46_9FLAO</name>
<comment type="caution">
    <text evidence="1">The sequence shown here is derived from an EMBL/GenBank/DDBJ whole genome shotgun (WGS) entry which is preliminary data.</text>
</comment>
<accession>A0A926JQ46</accession>
<keyword evidence="2" id="KW-1185">Reference proteome</keyword>
<reference evidence="1 2" key="1">
    <citation type="submission" date="2020-09" db="EMBL/GenBank/DDBJ databases">
        <title>Sinomicrobium weinanense sp. nov., a halophilic bacteria isolated from saline-alkali soil.</title>
        <authorList>
            <person name="Wu P."/>
            <person name="Ren H."/>
            <person name="Mei Y."/>
            <person name="Liang Y."/>
            <person name="Chen Z."/>
        </authorList>
    </citation>
    <scope>NUCLEOTIDE SEQUENCE [LARGE SCALE GENOMIC DNA]</scope>
    <source>
        <strain evidence="1 2">FJxs</strain>
    </source>
</reference>
<dbReference type="Proteomes" id="UP000653730">
    <property type="component" value="Unassembled WGS sequence"/>
</dbReference>
<proteinExistence type="predicted"/>
<dbReference type="EMBL" id="JACVDC010000009">
    <property type="protein sequence ID" value="MBC9795388.1"/>
    <property type="molecule type" value="Genomic_DNA"/>
</dbReference>
<protein>
    <submittedName>
        <fullName evidence="1">Uncharacterized protein</fullName>
    </submittedName>
</protein>
<gene>
    <name evidence="1" type="ORF">IBL28_05390</name>
</gene>
<evidence type="ECO:0000313" key="1">
    <source>
        <dbReference type="EMBL" id="MBC9795388.1"/>
    </source>
</evidence>
<evidence type="ECO:0000313" key="2">
    <source>
        <dbReference type="Proteomes" id="UP000653730"/>
    </source>
</evidence>
<sequence>MVKELIRHRWLPYIILALLVGFQISCSDDDDDGNTTFESEGKITGADLRDCVCQCGGYFIEIGEETYRFDPDELPDNNLDLSADNMPMEVELNWELKQADSDCSASDRIIISDIARK</sequence>
<dbReference type="RefSeq" id="WP_187964536.1">
    <property type="nucleotide sequence ID" value="NZ_JACVDC010000009.1"/>
</dbReference>